<accession>A0ABR2HJB0</accession>
<evidence type="ECO:0000313" key="2">
    <source>
        <dbReference type="EMBL" id="KAK8848317.1"/>
    </source>
</evidence>
<organism evidence="2 3">
    <name type="scientific">Tritrichomonas musculus</name>
    <dbReference type="NCBI Taxonomy" id="1915356"/>
    <lineage>
        <taxon>Eukaryota</taxon>
        <taxon>Metamonada</taxon>
        <taxon>Parabasalia</taxon>
        <taxon>Tritrichomonadida</taxon>
        <taxon>Tritrichomonadidae</taxon>
        <taxon>Tritrichomonas</taxon>
    </lineage>
</organism>
<dbReference type="EMBL" id="JAPFFF010000027">
    <property type="protein sequence ID" value="KAK8848317.1"/>
    <property type="molecule type" value="Genomic_DNA"/>
</dbReference>
<proteinExistence type="predicted"/>
<name>A0ABR2HJB0_9EUKA</name>
<keyword evidence="3" id="KW-1185">Reference proteome</keyword>
<reference evidence="2 3" key="1">
    <citation type="submission" date="2024-04" db="EMBL/GenBank/DDBJ databases">
        <title>Tritrichomonas musculus Genome.</title>
        <authorList>
            <person name="Alves-Ferreira E."/>
            <person name="Grigg M."/>
            <person name="Lorenzi H."/>
            <person name="Galac M."/>
        </authorList>
    </citation>
    <scope>NUCLEOTIDE SEQUENCE [LARGE SCALE GENOMIC DNA]</scope>
    <source>
        <strain evidence="2 3">EAF2021</strain>
    </source>
</reference>
<evidence type="ECO:0000313" key="3">
    <source>
        <dbReference type="Proteomes" id="UP001470230"/>
    </source>
</evidence>
<sequence length="58" mass="7144">MTEKLMNNEKTWLDFVKFTQKMHYSSHQEDEEKEDDDDSEPEKESCEFYKLNCEYNLL</sequence>
<dbReference type="Proteomes" id="UP001470230">
    <property type="component" value="Unassembled WGS sequence"/>
</dbReference>
<protein>
    <submittedName>
        <fullName evidence="2">Uncharacterized protein</fullName>
    </submittedName>
</protein>
<comment type="caution">
    <text evidence="2">The sequence shown here is derived from an EMBL/GenBank/DDBJ whole genome shotgun (WGS) entry which is preliminary data.</text>
</comment>
<feature type="compositionally biased region" description="Acidic residues" evidence="1">
    <location>
        <begin position="29"/>
        <end position="41"/>
    </location>
</feature>
<evidence type="ECO:0000256" key="1">
    <source>
        <dbReference type="SAM" id="MobiDB-lite"/>
    </source>
</evidence>
<feature type="region of interest" description="Disordered" evidence="1">
    <location>
        <begin position="24"/>
        <end position="45"/>
    </location>
</feature>
<gene>
    <name evidence="2" type="ORF">M9Y10_019379</name>
</gene>